<dbReference type="KEGG" id="csy:CENSYa_0385"/>
<dbReference type="HOGENOM" id="CLU_2550393_0_0_2"/>
<reference evidence="1 2" key="1">
    <citation type="journal article" date="2006" name="Proc. Natl. Acad. Sci. U.S.A.">
        <title>Genomic analysis of the uncultivated marine crenarchaeote Cenarchaeum symbiosum.</title>
        <authorList>
            <person name="Hallam S.J."/>
            <person name="Konstantinidis K.T."/>
            <person name="Putnam N."/>
            <person name="Schleper C."/>
            <person name="Watanabe Y."/>
            <person name="Sugahara J."/>
            <person name="Preston C."/>
            <person name="de la Torre J."/>
            <person name="Richardson P.M."/>
            <person name="DeLong E.F."/>
        </authorList>
    </citation>
    <scope>NUCLEOTIDE SEQUENCE [LARGE SCALE GENOMIC DNA]</scope>
    <source>
        <strain evidence="2">A</strain>
    </source>
</reference>
<organism evidence="1 2">
    <name type="scientific">Cenarchaeum symbiosum (strain A)</name>
    <dbReference type="NCBI Taxonomy" id="414004"/>
    <lineage>
        <taxon>Archaea</taxon>
        <taxon>Nitrososphaerota</taxon>
        <taxon>Candidatus Cenarchaeales</taxon>
        <taxon>Candidatus Cenarchaeaceae</taxon>
        <taxon>Candidatus Cenarchaeum</taxon>
    </lineage>
</organism>
<sequence>MSGPLVPGEDGIKIKPELMETEKLYHCIFGDKVMLAFKDGQEVLHCYEIEEKEIVMRVKNETPEGIEGILEDYIRERRLND</sequence>
<dbReference type="STRING" id="414004.CENSYa_0385"/>
<name>A0RUK4_CENSY</name>
<keyword evidence="2" id="KW-1185">Reference proteome</keyword>
<protein>
    <submittedName>
        <fullName evidence="1">Uncharacterized protein</fullName>
    </submittedName>
</protein>
<proteinExistence type="predicted"/>
<dbReference type="AlphaFoldDB" id="A0RUK4"/>
<gene>
    <name evidence="1" type="ordered locus">CENSYa_0385</name>
</gene>
<evidence type="ECO:0000313" key="1">
    <source>
        <dbReference type="EMBL" id="ABK77021.1"/>
    </source>
</evidence>
<evidence type="ECO:0000313" key="2">
    <source>
        <dbReference type="Proteomes" id="UP000000758"/>
    </source>
</evidence>
<dbReference type="EnsemblBacteria" id="ABK77021">
    <property type="protein sequence ID" value="ABK77021"/>
    <property type="gene ID" value="CENSYa_0385"/>
</dbReference>
<dbReference type="EMBL" id="DP000238">
    <property type="protein sequence ID" value="ABK77021.1"/>
    <property type="molecule type" value="Genomic_DNA"/>
</dbReference>
<dbReference type="PATRIC" id="fig|414004.10.peg.345"/>
<accession>A0RUK4</accession>
<dbReference type="Proteomes" id="UP000000758">
    <property type="component" value="Chromosome"/>
</dbReference>